<keyword evidence="9" id="KW-1185">Reference proteome</keyword>
<evidence type="ECO:0000259" key="7">
    <source>
        <dbReference type="Pfam" id="PF05695"/>
    </source>
</evidence>
<dbReference type="InterPro" id="IPR056777">
    <property type="entry name" value="Ycf2_N"/>
</dbReference>
<dbReference type="Gramene" id="Kaladp0039s0778.1.v1.1">
    <property type="protein sequence ID" value="Kaladp0039s0778.1.v1.1"/>
    <property type="gene ID" value="Kaladp0039s0778.v1.1"/>
</dbReference>
<dbReference type="GO" id="GO:0005524">
    <property type="term" value="F:ATP binding"/>
    <property type="evidence" value="ECO:0007669"/>
    <property type="project" value="UniProtKB-KW"/>
</dbReference>
<proteinExistence type="inferred from homology"/>
<protein>
    <recommendedName>
        <fullName evidence="7">Ycf2 N-terminal domain-containing protein</fullName>
    </recommendedName>
</protein>
<comment type="similarity">
    <text evidence="3">Belongs to the Ycf2 family.</text>
</comment>
<accession>A0A7N0TMY0</accession>
<reference evidence="8" key="1">
    <citation type="submission" date="2021-01" db="UniProtKB">
        <authorList>
            <consortium name="EnsemblPlants"/>
        </authorList>
    </citation>
    <scope>IDENTIFICATION</scope>
</reference>
<sequence>MIWKIQNQKECTYEYIRNVLIPFFLMNRSDRNFEYGIQRYQIGNDTLNHRTVMKYTINQHLSNLKKSQKKWFDPLIFISRTERSMNRDPNADRYKDSNGTIDKKDLSKLLLFLSNSLPFFFASFGKIPVHRSEIHIYELKGPNYQLCNQLLESIGFQIVHLKKWKPFLLDDHDASEKSKFLINGGRISPFLFNKIPKWMIDSFHIRNNRRQSFDNTDSYFSMISHDQDNWLNPVKPFHGSSLISSFYKANRLRFLNNPHHFCFYCNKRFPFYVRINNSYNSSISCSFATKYLICAAFPIRSNPFGRTAIYSIADISGTPLI</sequence>
<evidence type="ECO:0000313" key="9">
    <source>
        <dbReference type="Proteomes" id="UP000594263"/>
    </source>
</evidence>
<evidence type="ECO:0000256" key="4">
    <source>
        <dbReference type="ARBA" id="ARBA00022640"/>
    </source>
</evidence>
<evidence type="ECO:0000256" key="2">
    <source>
        <dbReference type="ARBA" id="ARBA00004474"/>
    </source>
</evidence>
<dbReference type="GO" id="GO:0009536">
    <property type="term" value="C:plastid"/>
    <property type="evidence" value="ECO:0007669"/>
    <property type="project" value="UniProtKB-SubCell"/>
</dbReference>
<evidence type="ECO:0000256" key="6">
    <source>
        <dbReference type="ARBA" id="ARBA00022840"/>
    </source>
</evidence>
<dbReference type="EnsemblPlants" id="Kaladp0039s0778.1.v1.1">
    <property type="protein sequence ID" value="Kaladp0039s0778.1.v1.1"/>
    <property type="gene ID" value="Kaladp0039s0778.v1.1"/>
</dbReference>
<name>A0A7N0TMY0_KALFE</name>
<evidence type="ECO:0000256" key="1">
    <source>
        <dbReference type="ARBA" id="ARBA00002329"/>
    </source>
</evidence>
<feature type="domain" description="Ycf2 N-terminal" evidence="7">
    <location>
        <begin position="106"/>
        <end position="279"/>
    </location>
</feature>
<evidence type="ECO:0000313" key="8">
    <source>
        <dbReference type="EnsemblPlants" id="Kaladp0039s0778.1.v1.1"/>
    </source>
</evidence>
<dbReference type="Proteomes" id="UP000594263">
    <property type="component" value="Unplaced"/>
</dbReference>
<keyword evidence="4" id="KW-0934">Plastid</keyword>
<dbReference type="PANTHER" id="PTHR33078:SF51">
    <property type="entry name" value="PROTEIN TIC 214"/>
    <property type="match status" value="1"/>
</dbReference>
<evidence type="ECO:0000256" key="3">
    <source>
        <dbReference type="ARBA" id="ARBA00009361"/>
    </source>
</evidence>
<keyword evidence="6" id="KW-0067">ATP-binding</keyword>
<dbReference type="Pfam" id="PF05695">
    <property type="entry name" value="Ycf2"/>
    <property type="match status" value="2"/>
</dbReference>
<feature type="domain" description="Ycf2 N-terminal" evidence="7">
    <location>
        <begin position="9"/>
        <end position="100"/>
    </location>
</feature>
<organism evidence="8 9">
    <name type="scientific">Kalanchoe fedtschenkoi</name>
    <name type="common">Lavender scallops</name>
    <name type="synonym">South American air plant</name>
    <dbReference type="NCBI Taxonomy" id="63787"/>
    <lineage>
        <taxon>Eukaryota</taxon>
        <taxon>Viridiplantae</taxon>
        <taxon>Streptophyta</taxon>
        <taxon>Embryophyta</taxon>
        <taxon>Tracheophyta</taxon>
        <taxon>Spermatophyta</taxon>
        <taxon>Magnoliopsida</taxon>
        <taxon>eudicotyledons</taxon>
        <taxon>Gunneridae</taxon>
        <taxon>Pentapetalae</taxon>
        <taxon>Saxifragales</taxon>
        <taxon>Crassulaceae</taxon>
        <taxon>Kalanchoe</taxon>
    </lineage>
</organism>
<dbReference type="PANTHER" id="PTHR33078">
    <property type="entry name" value="PROTEIN YCF2-RELATED"/>
    <property type="match status" value="1"/>
</dbReference>
<comment type="subcellular location">
    <subcellularLocation>
        <location evidence="2">Plastid</location>
    </subcellularLocation>
</comment>
<evidence type="ECO:0000256" key="5">
    <source>
        <dbReference type="ARBA" id="ARBA00022741"/>
    </source>
</evidence>
<dbReference type="AlphaFoldDB" id="A0A7N0TMY0"/>
<comment type="function">
    <text evidence="1">Probable ATPase of unknown function. Its presence in a non-photosynthetic plant (Epifagus virginiana) and experiments in tobacco indicate that it has an essential function which is probably not related to photosynthesis.</text>
</comment>
<keyword evidence="5" id="KW-0547">Nucleotide-binding</keyword>